<dbReference type="Proteomes" id="UP001271274">
    <property type="component" value="Unassembled WGS sequence"/>
</dbReference>
<dbReference type="EMBL" id="JARAYU010000002">
    <property type="protein sequence ID" value="MDX3699852.1"/>
    <property type="molecule type" value="Genomic_DNA"/>
</dbReference>
<protein>
    <recommendedName>
        <fullName evidence="4">Secreted protein</fullName>
    </recommendedName>
</protein>
<comment type="caution">
    <text evidence="2">The sequence shown here is derived from an EMBL/GenBank/DDBJ whole genome shotgun (WGS) entry which is preliminary data.</text>
</comment>
<evidence type="ECO:0008006" key="4">
    <source>
        <dbReference type="Google" id="ProtNLM"/>
    </source>
</evidence>
<evidence type="ECO:0000256" key="1">
    <source>
        <dbReference type="SAM" id="SignalP"/>
    </source>
</evidence>
<dbReference type="RefSeq" id="WP_046705957.1">
    <property type="nucleotide sequence ID" value="NZ_JARAUR010000173.1"/>
</dbReference>
<evidence type="ECO:0000313" key="2">
    <source>
        <dbReference type="EMBL" id="MDX3699852.1"/>
    </source>
</evidence>
<evidence type="ECO:0000313" key="3">
    <source>
        <dbReference type="Proteomes" id="UP001271274"/>
    </source>
</evidence>
<keyword evidence="3" id="KW-1185">Reference proteome</keyword>
<feature type="signal peptide" evidence="1">
    <location>
        <begin position="1"/>
        <end position="26"/>
    </location>
</feature>
<name>A0ABU4NCM9_9ACTN</name>
<organism evidence="2 3">
    <name type="scientific">Streptomyces europaeiscabiei</name>
    <dbReference type="NCBI Taxonomy" id="146819"/>
    <lineage>
        <taxon>Bacteria</taxon>
        <taxon>Bacillati</taxon>
        <taxon>Actinomycetota</taxon>
        <taxon>Actinomycetes</taxon>
        <taxon>Kitasatosporales</taxon>
        <taxon>Streptomycetaceae</taxon>
        <taxon>Streptomyces</taxon>
    </lineage>
</organism>
<accession>A0ABU4NCM9</accession>
<proteinExistence type="predicted"/>
<reference evidence="2 3" key="1">
    <citation type="journal article" date="2023" name="Microb. Genom.">
        <title>Mesoterricola silvestris gen. nov., sp. nov., Mesoterricola sediminis sp. nov., Geothrix oryzae sp. nov., Geothrix edaphica sp. nov., Geothrix rubra sp. nov., and Geothrix limicola sp. nov., six novel members of Acidobacteriota isolated from soils.</title>
        <authorList>
            <person name="Weisberg A.J."/>
            <person name="Pearce E."/>
            <person name="Kramer C.G."/>
            <person name="Chang J.H."/>
            <person name="Clarke C.R."/>
        </authorList>
    </citation>
    <scope>NUCLEOTIDE SEQUENCE [LARGE SCALE GENOMIC DNA]</scope>
    <source>
        <strain evidence="2 3">ID09-01A</strain>
    </source>
</reference>
<keyword evidence="1" id="KW-0732">Signal</keyword>
<gene>
    <name evidence="2" type="ORF">PV662_08790</name>
</gene>
<sequence length="125" mass="12677">MKKRHLAASGILALAAVAVAQPSASAATLSVSNAGARASYNTTTSVLEVCDIDGADGKRAVATLERSGTVIQLLRRVSDTNGADNSCARATVPVASGSTIVLTVWVQVGASGAPEDKVSRQLRLS</sequence>
<feature type="chain" id="PRO_5046629647" description="Secreted protein" evidence="1">
    <location>
        <begin position="27"/>
        <end position="125"/>
    </location>
</feature>